<reference evidence="3" key="1">
    <citation type="journal article" date="2019" name="Int. J. Syst. Evol. Microbiol.">
        <title>The Global Catalogue of Microorganisms (GCM) 10K type strain sequencing project: providing services to taxonomists for standard genome sequencing and annotation.</title>
        <authorList>
            <consortium name="The Broad Institute Genomics Platform"/>
            <consortium name="The Broad Institute Genome Sequencing Center for Infectious Disease"/>
            <person name="Wu L."/>
            <person name="Ma J."/>
        </authorList>
    </citation>
    <scope>NUCLEOTIDE SEQUENCE [LARGE SCALE GENOMIC DNA]</scope>
    <source>
        <strain evidence="3">DT92</strain>
    </source>
</reference>
<keyword evidence="1" id="KW-0472">Membrane</keyword>
<dbReference type="Proteomes" id="UP001597344">
    <property type="component" value="Unassembled WGS sequence"/>
</dbReference>
<evidence type="ECO:0000313" key="2">
    <source>
        <dbReference type="EMBL" id="MFD2188289.1"/>
    </source>
</evidence>
<gene>
    <name evidence="2" type="ORF">ACFSJT_15905</name>
</gene>
<comment type="caution">
    <text evidence="2">The sequence shown here is derived from an EMBL/GenBank/DDBJ whole genome shotgun (WGS) entry which is preliminary data.</text>
</comment>
<keyword evidence="1" id="KW-0812">Transmembrane</keyword>
<dbReference type="RefSeq" id="WP_378321315.1">
    <property type="nucleotide sequence ID" value="NZ_JBHUHY010000016.1"/>
</dbReference>
<sequence>MKVTLKDRIDFSIRSIKKHSGILAILLLFISIGSFLIYIGTRTEDYIFFYAFGGLMAGMSLFAFWYTMPSSFLYYYEQEMTKKYGSYAIAKITHKEIEDRSYQEKVGNRIDHIEELHYIISYTFEYRNIMYNNSFYVAGEACFNGLTIGSTIPIKFLRTNPKKSSVRRLKLSKELGLEKKLCE</sequence>
<evidence type="ECO:0008006" key="4">
    <source>
        <dbReference type="Google" id="ProtNLM"/>
    </source>
</evidence>
<feature type="transmembrane region" description="Helical" evidence="1">
    <location>
        <begin position="47"/>
        <end position="66"/>
    </location>
</feature>
<keyword evidence="1" id="KW-1133">Transmembrane helix</keyword>
<dbReference type="EMBL" id="JBHUHY010000016">
    <property type="protein sequence ID" value="MFD2188289.1"/>
    <property type="molecule type" value="Genomic_DNA"/>
</dbReference>
<protein>
    <recommendedName>
        <fullName evidence="4">YcxB-like protein domain-containing protein</fullName>
    </recommendedName>
</protein>
<feature type="transmembrane region" description="Helical" evidence="1">
    <location>
        <begin position="21"/>
        <end position="41"/>
    </location>
</feature>
<evidence type="ECO:0000256" key="1">
    <source>
        <dbReference type="SAM" id="Phobius"/>
    </source>
</evidence>
<organism evidence="2 3">
    <name type="scientific">Aquimarina celericrescens</name>
    <dbReference type="NCBI Taxonomy" id="1964542"/>
    <lineage>
        <taxon>Bacteria</taxon>
        <taxon>Pseudomonadati</taxon>
        <taxon>Bacteroidota</taxon>
        <taxon>Flavobacteriia</taxon>
        <taxon>Flavobacteriales</taxon>
        <taxon>Flavobacteriaceae</taxon>
        <taxon>Aquimarina</taxon>
    </lineage>
</organism>
<evidence type="ECO:0000313" key="3">
    <source>
        <dbReference type="Proteomes" id="UP001597344"/>
    </source>
</evidence>
<accession>A0ABW5AZB6</accession>
<keyword evidence="3" id="KW-1185">Reference proteome</keyword>
<name>A0ABW5AZB6_9FLAO</name>
<proteinExistence type="predicted"/>